<protein>
    <recommendedName>
        <fullName evidence="1">EVE domain-containing protein</fullName>
    </recommendedName>
</protein>
<dbReference type="HAMAP" id="MF_00771">
    <property type="entry name" value="UPF0310"/>
    <property type="match status" value="1"/>
</dbReference>
<dbReference type="CDD" id="cd21132">
    <property type="entry name" value="EVE-like"/>
    <property type="match status" value="1"/>
</dbReference>
<evidence type="ECO:0000313" key="3">
    <source>
        <dbReference type="Proteomes" id="UP001211907"/>
    </source>
</evidence>
<proteinExistence type="inferred from homology"/>
<accession>A0AAD5SNW0</accession>
<organism evidence="2 3">
    <name type="scientific">Physocladia obscura</name>
    <dbReference type="NCBI Taxonomy" id="109957"/>
    <lineage>
        <taxon>Eukaryota</taxon>
        <taxon>Fungi</taxon>
        <taxon>Fungi incertae sedis</taxon>
        <taxon>Chytridiomycota</taxon>
        <taxon>Chytridiomycota incertae sedis</taxon>
        <taxon>Chytridiomycetes</taxon>
        <taxon>Chytridiales</taxon>
        <taxon>Chytriomycetaceae</taxon>
        <taxon>Physocladia</taxon>
    </lineage>
</organism>
<dbReference type="Pfam" id="PF01878">
    <property type="entry name" value="EVE"/>
    <property type="match status" value="1"/>
</dbReference>
<dbReference type="InterPro" id="IPR022996">
    <property type="entry name" value="UPF0310"/>
</dbReference>
<feature type="non-terminal residue" evidence="2">
    <location>
        <position position="1"/>
    </location>
</feature>
<name>A0AAD5SNW0_9FUNG</name>
<dbReference type="EMBL" id="JADGJH010005914">
    <property type="protein sequence ID" value="KAJ3078806.1"/>
    <property type="molecule type" value="Genomic_DNA"/>
</dbReference>
<evidence type="ECO:0000259" key="1">
    <source>
        <dbReference type="Pfam" id="PF01878"/>
    </source>
</evidence>
<evidence type="ECO:0000313" key="2">
    <source>
        <dbReference type="EMBL" id="KAJ3078806.1"/>
    </source>
</evidence>
<sequence length="233" mass="25606">RECVSILRRSVGVPAPVAAIDVVVIPTLKVPSVAEVEVVVAAATAAPKKKRDLWCYFALQRDFFISVSIQMAPKYWIGVVSQPHVEFGVSGGFCQMHHGKVAALYRMKVGDGLIYYSPKTDMDPKKGKPLQSFTAIGSIIGEKPYQFAMNENSTPFRLSVAYEPNVKAVSIRPLLDKLDFVRKIKNPAKWGMLFRAGHFEIGKNDFDLISAAMGAGGPVENVSTENNTFTIKQ</sequence>
<dbReference type="Gene3D" id="3.10.590.10">
    <property type="entry name" value="ph1033 like domains"/>
    <property type="match status" value="1"/>
</dbReference>
<gene>
    <name evidence="2" type="ORF">HK100_010606</name>
</gene>
<dbReference type="AlphaFoldDB" id="A0AAD5SNW0"/>
<comment type="caution">
    <text evidence="2">The sequence shown here is derived from an EMBL/GenBank/DDBJ whole genome shotgun (WGS) entry which is preliminary data.</text>
</comment>
<dbReference type="NCBIfam" id="NF002616">
    <property type="entry name" value="PRK02268.1-2"/>
    <property type="match status" value="1"/>
</dbReference>
<feature type="domain" description="EVE" evidence="1">
    <location>
        <begin position="74"/>
        <end position="211"/>
    </location>
</feature>
<dbReference type="Proteomes" id="UP001211907">
    <property type="component" value="Unassembled WGS sequence"/>
</dbReference>
<dbReference type="InterPro" id="IPR002740">
    <property type="entry name" value="EVE_domain"/>
</dbReference>
<dbReference type="InterPro" id="IPR015947">
    <property type="entry name" value="PUA-like_sf"/>
</dbReference>
<dbReference type="SUPFAM" id="SSF88697">
    <property type="entry name" value="PUA domain-like"/>
    <property type="match status" value="1"/>
</dbReference>
<reference evidence="2" key="1">
    <citation type="submission" date="2020-05" db="EMBL/GenBank/DDBJ databases">
        <title>Phylogenomic resolution of chytrid fungi.</title>
        <authorList>
            <person name="Stajich J.E."/>
            <person name="Amses K."/>
            <person name="Simmons R."/>
            <person name="Seto K."/>
            <person name="Myers J."/>
            <person name="Bonds A."/>
            <person name="Quandt C.A."/>
            <person name="Barry K."/>
            <person name="Liu P."/>
            <person name="Grigoriev I."/>
            <person name="Longcore J.E."/>
            <person name="James T.Y."/>
        </authorList>
    </citation>
    <scope>NUCLEOTIDE SEQUENCE</scope>
    <source>
        <strain evidence="2">JEL0513</strain>
    </source>
</reference>
<keyword evidence="3" id="KW-1185">Reference proteome</keyword>